<evidence type="ECO:0000256" key="2">
    <source>
        <dbReference type="ARBA" id="ARBA00023125"/>
    </source>
</evidence>
<reference evidence="6 7" key="1">
    <citation type="journal article" date="2021" name="Sci. Rep.">
        <title>The distribution of antibiotic resistance genes in chicken gut microbiota commensals.</title>
        <authorList>
            <person name="Juricova H."/>
            <person name="Matiasovicova J."/>
            <person name="Kubasova T."/>
            <person name="Cejkova D."/>
            <person name="Rychlik I."/>
        </authorList>
    </citation>
    <scope>NUCLEOTIDE SEQUENCE [LARGE SCALE GENOMIC DNA]</scope>
    <source>
        <strain evidence="6 7">An537</strain>
    </source>
</reference>
<name>A0ABS2GIT7_9FIRM</name>
<dbReference type="Pfam" id="PF01614">
    <property type="entry name" value="IclR_C"/>
    <property type="match status" value="1"/>
</dbReference>
<keyword evidence="3" id="KW-0804">Transcription</keyword>
<keyword evidence="2" id="KW-0238">DNA-binding</keyword>
<dbReference type="SUPFAM" id="SSF55781">
    <property type="entry name" value="GAF domain-like"/>
    <property type="match status" value="1"/>
</dbReference>
<proteinExistence type="predicted"/>
<dbReference type="Proteomes" id="UP000707138">
    <property type="component" value="Unassembled WGS sequence"/>
</dbReference>
<organism evidence="6 7">
    <name type="scientific">Veillonella magna</name>
    <dbReference type="NCBI Taxonomy" id="464322"/>
    <lineage>
        <taxon>Bacteria</taxon>
        <taxon>Bacillati</taxon>
        <taxon>Bacillota</taxon>
        <taxon>Negativicutes</taxon>
        <taxon>Veillonellales</taxon>
        <taxon>Veillonellaceae</taxon>
        <taxon>Veillonella</taxon>
    </lineage>
</organism>
<feature type="domain" description="HTH iclR-type" evidence="4">
    <location>
        <begin position="3"/>
        <end position="64"/>
    </location>
</feature>
<dbReference type="InterPro" id="IPR029016">
    <property type="entry name" value="GAF-like_dom_sf"/>
</dbReference>
<gene>
    <name evidence="6" type="ORF">H6A01_09950</name>
</gene>
<evidence type="ECO:0000313" key="6">
    <source>
        <dbReference type="EMBL" id="MBM6913635.1"/>
    </source>
</evidence>
<dbReference type="InterPro" id="IPR014757">
    <property type="entry name" value="Tscrpt_reg_IclR_C"/>
</dbReference>
<evidence type="ECO:0000256" key="1">
    <source>
        <dbReference type="ARBA" id="ARBA00023015"/>
    </source>
</evidence>
<dbReference type="RefSeq" id="WP_205088488.1">
    <property type="nucleotide sequence ID" value="NZ_JACJLA010000028.1"/>
</dbReference>
<evidence type="ECO:0000256" key="3">
    <source>
        <dbReference type="ARBA" id="ARBA00023163"/>
    </source>
</evidence>
<comment type="caution">
    <text evidence="6">The sequence shown here is derived from an EMBL/GenBank/DDBJ whole genome shotgun (WGS) entry which is preliminary data.</text>
</comment>
<feature type="domain" description="IclR-ED" evidence="5">
    <location>
        <begin position="65"/>
        <end position="251"/>
    </location>
</feature>
<dbReference type="PROSITE" id="PS51077">
    <property type="entry name" value="HTH_ICLR"/>
    <property type="match status" value="1"/>
</dbReference>
<dbReference type="EMBL" id="JACJLA010000028">
    <property type="protein sequence ID" value="MBM6913635.1"/>
    <property type="molecule type" value="Genomic_DNA"/>
</dbReference>
<keyword evidence="7" id="KW-1185">Reference proteome</keyword>
<dbReference type="SMART" id="SM00346">
    <property type="entry name" value="HTH_ICLR"/>
    <property type="match status" value="1"/>
</dbReference>
<evidence type="ECO:0000259" key="4">
    <source>
        <dbReference type="PROSITE" id="PS51077"/>
    </source>
</evidence>
<protein>
    <submittedName>
        <fullName evidence="6">IclR family transcriptional regulator</fullName>
    </submittedName>
</protein>
<dbReference type="InterPro" id="IPR036390">
    <property type="entry name" value="WH_DNA-bd_sf"/>
</dbReference>
<dbReference type="InterPro" id="IPR005471">
    <property type="entry name" value="Tscrpt_reg_IclR_N"/>
</dbReference>
<dbReference type="InterPro" id="IPR036388">
    <property type="entry name" value="WH-like_DNA-bd_sf"/>
</dbReference>
<dbReference type="Gene3D" id="1.10.10.10">
    <property type="entry name" value="Winged helix-like DNA-binding domain superfamily/Winged helix DNA-binding domain"/>
    <property type="match status" value="1"/>
</dbReference>
<dbReference type="SUPFAM" id="SSF46785">
    <property type="entry name" value="Winged helix' DNA-binding domain"/>
    <property type="match status" value="1"/>
</dbReference>
<evidence type="ECO:0000313" key="7">
    <source>
        <dbReference type="Proteomes" id="UP000707138"/>
    </source>
</evidence>
<dbReference type="PANTHER" id="PTHR30136">
    <property type="entry name" value="HELIX-TURN-HELIX TRANSCRIPTIONAL REGULATOR, ICLR FAMILY"/>
    <property type="match status" value="1"/>
</dbReference>
<accession>A0ABS2GIT7</accession>
<dbReference type="Pfam" id="PF09339">
    <property type="entry name" value="HTH_IclR"/>
    <property type="match status" value="1"/>
</dbReference>
<dbReference type="PANTHER" id="PTHR30136:SF24">
    <property type="entry name" value="HTH-TYPE TRANSCRIPTIONAL REPRESSOR ALLR"/>
    <property type="match status" value="1"/>
</dbReference>
<dbReference type="PROSITE" id="PS51078">
    <property type="entry name" value="ICLR_ED"/>
    <property type="match status" value="1"/>
</dbReference>
<dbReference type="Gene3D" id="3.30.450.40">
    <property type="match status" value="1"/>
</dbReference>
<keyword evidence="1" id="KW-0805">Transcription regulation</keyword>
<evidence type="ECO:0000259" key="5">
    <source>
        <dbReference type="PROSITE" id="PS51078"/>
    </source>
</evidence>
<dbReference type="InterPro" id="IPR050707">
    <property type="entry name" value="HTH_MetabolicPath_Reg"/>
</dbReference>
<sequence length="251" mass="28053">MAHKPTERVLSILNLLSASPNLSLTDISTQLHIPKSTLSPILAEMVTQNYLYLSTDTNLYSIGVSSVYLADAYNQTNQIIPFLKNTMKKITNNVGEICQLGKLDGDQIFYILKEEPNTDTPIKIISHVGKKLPAYCTALGKALLSQLSEQEFNLLYPSSKKLLQIAPKTITEIAKLKDNLNSIKLSGIASEYEEVNEHLCCFAVPLNINDHDKVALSITTPIFRMTKEKEQQIKLNLLNAKEKIESYARTI</sequence>